<organism evidence="2">
    <name type="scientific">Cladocopium goreaui</name>
    <dbReference type="NCBI Taxonomy" id="2562237"/>
    <lineage>
        <taxon>Eukaryota</taxon>
        <taxon>Sar</taxon>
        <taxon>Alveolata</taxon>
        <taxon>Dinophyceae</taxon>
        <taxon>Suessiales</taxon>
        <taxon>Symbiodiniaceae</taxon>
        <taxon>Cladocopium</taxon>
    </lineage>
</organism>
<accession>A0A9P1FJF4</accession>
<dbReference type="EMBL" id="CAMXCT020000393">
    <property type="protein sequence ID" value="CAL1131561.1"/>
    <property type="molecule type" value="Genomic_DNA"/>
</dbReference>
<dbReference type="AlphaFoldDB" id="A0A9P1FJF4"/>
<name>A0A9P1FJF4_9DINO</name>
<reference evidence="2" key="1">
    <citation type="submission" date="2022-10" db="EMBL/GenBank/DDBJ databases">
        <authorList>
            <person name="Chen Y."/>
            <person name="Dougan E. K."/>
            <person name="Chan C."/>
            <person name="Rhodes N."/>
            <person name="Thang M."/>
        </authorList>
    </citation>
    <scope>NUCLEOTIDE SEQUENCE</scope>
</reference>
<reference evidence="3" key="2">
    <citation type="submission" date="2024-04" db="EMBL/GenBank/DDBJ databases">
        <authorList>
            <person name="Chen Y."/>
            <person name="Shah S."/>
            <person name="Dougan E. K."/>
            <person name="Thang M."/>
            <person name="Chan C."/>
        </authorList>
    </citation>
    <scope>NUCLEOTIDE SEQUENCE [LARGE SCALE GENOMIC DNA]</scope>
</reference>
<evidence type="ECO:0000256" key="1">
    <source>
        <dbReference type="SAM" id="MobiDB-lite"/>
    </source>
</evidence>
<evidence type="ECO:0000313" key="3">
    <source>
        <dbReference type="EMBL" id="CAL1131561.1"/>
    </source>
</evidence>
<evidence type="ECO:0000313" key="2">
    <source>
        <dbReference type="EMBL" id="CAI3978186.1"/>
    </source>
</evidence>
<dbReference type="Proteomes" id="UP001152797">
    <property type="component" value="Unassembled WGS sequence"/>
</dbReference>
<dbReference type="OrthoDB" id="424473at2759"/>
<feature type="region of interest" description="Disordered" evidence="1">
    <location>
        <begin position="59"/>
        <end position="79"/>
    </location>
</feature>
<protein>
    <submittedName>
        <fullName evidence="4">Kelch-like ECH-associated protein 1</fullName>
    </submittedName>
</protein>
<dbReference type="EMBL" id="CAMXCT010000393">
    <property type="protein sequence ID" value="CAI3978186.1"/>
    <property type="molecule type" value="Genomic_DNA"/>
</dbReference>
<evidence type="ECO:0000313" key="4">
    <source>
        <dbReference type="EMBL" id="CAL4765498.1"/>
    </source>
</evidence>
<gene>
    <name evidence="2" type="ORF">C1SCF055_LOCUS6258</name>
</gene>
<dbReference type="EMBL" id="CAMXCT030000393">
    <property type="protein sequence ID" value="CAL4765498.1"/>
    <property type="molecule type" value="Genomic_DNA"/>
</dbReference>
<sequence length="150" mass="16938">MTPAELRAVAKSYLAPERYIELLEEVSGAAGALLRRRAVRERPMRPFRCSSCGAEVFATTESGSPGDGPDGVVTKDGSPVPECRRYHPGFKWSACPDHNGKCPTCKRCSARWSCCQNLENSIGCRRRVHEWHEAHESRPRWQRSKRARLK</sequence>
<proteinExistence type="predicted"/>
<comment type="caution">
    <text evidence="2">The sequence shown here is derived from an EMBL/GenBank/DDBJ whole genome shotgun (WGS) entry which is preliminary data.</text>
</comment>
<evidence type="ECO:0000313" key="5">
    <source>
        <dbReference type="Proteomes" id="UP001152797"/>
    </source>
</evidence>
<keyword evidence="5" id="KW-1185">Reference proteome</keyword>